<dbReference type="EMBL" id="RKQG01000001">
    <property type="protein sequence ID" value="RPE35563.1"/>
    <property type="molecule type" value="Genomic_DNA"/>
</dbReference>
<feature type="transmembrane region" description="Helical" evidence="2">
    <location>
        <begin position="194"/>
        <end position="216"/>
    </location>
</feature>
<evidence type="ECO:0000313" key="6">
    <source>
        <dbReference type="Proteomes" id="UP000266906"/>
    </source>
</evidence>
<evidence type="ECO:0000313" key="5">
    <source>
        <dbReference type="EMBL" id="RPE35563.1"/>
    </source>
</evidence>
<feature type="transmembrane region" description="Helical" evidence="2">
    <location>
        <begin position="122"/>
        <end position="141"/>
    </location>
</feature>
<evidence type="ECO:0000259" key="3">
    <source>
        <dbReference type="SMART" id="SM00014"/>
    </source>
</evidence>
<reference evidence="6 7" key="1">
    <citation type="submission" date="2018-11" db="EMBL/GenBank/DDBJ databases">
        <title>Sequencing the genomes of 1000 actinobacteria strains.</title>
        <authorList>
            <person name="Klenk H.-P."/>
        </authorList>
    </citation>
    <scope>NUCLEOTIDE SEQUENCE [LARGE SCALE GENOMIC DNA]</scope>
    <source>
        <strain evidence="4 7">DSM 44780</strain>
        <strain evidence="5 6">DSM 44781</strain>
    </source>
</reference>
<feature type="domain" description="Phosphatidic acid phosphatase type 2/haloperoxidase" evidence="3">
    <location>
        <begin position="153"/>
        <end position="264"/>
    </location>
</feature>
<dbReference type="PANTHER" id="PTHR14969">
    <property type="entry name" value="SPHINGOSINE-1-PHOSPHATE PHOSPHOHYDROLASE"/>
    <property type="match status" value="1"/>
</dbReference>
<feature type="transmembrane region" description="Helical" evidence="2">
    <location>
        <begin position="153"/>
        <end position="174"/>
    </location>
</feature>
<keyword evidence="2" id="KW-0472">Membrane</keyword>
<keyword evidence="6" id="KW-1185">Reference proteome</keyword>
<feature type="compositionally biased region" description="Low complexity" evidence="1">
    <location>
        <begin position="356"/>
        <end position="370"/>
    </location>
</feature>
<dbReference type="PANTHER" id="PTHR14969:SF13">
    <property type="entry name" value="AT30094P"/>
    <property type="match status" value="1"/>
</dbReference>
<evidence type="ECO:0000313" key="4">
    <source>
        <dbReference type="EMBL" id="ROR45210.1"/>
    </source>
</evidence>
<dbReference type="InterPro" id="IPR000326">
    <property type="entry name" value="PAP2/HPO"/>
</dbReference>
<dbReference type="Gene3D" id="1.20.144.10">
    <property type="entry name" value="Phosphatidic acid phosphatase type 2/haloperoxidase"/>
    <property type="match status" value="1"/>
</dbReference>
<proteinExistence type="predicted"/>
<evidence type="ECO:0000256" key="2">
    <source>
        <dbReference type="SAM" id="Phobius"/>
    </source>
</evidence>
<keyword evidence="2" id="KW-1133">Transmembrane helix</keyword>
<dbReference type="SMART" id="SM00014">
    <property type="entry name" value="acidPPc"/>
    <property type="match status" value="1"/>
</dbReference>
<protein>
    <submittedName>
        <fullName evidence="5">Undecaprenyl-diphosphatase</fullName>
    </submittedName>
</protein>
<dbReference type="CDD" id="cd03392">
    <property type="entry name" value="PAP2_like_2"/>
    <property type="match status" value="1"/>
</dbReference>
<dbReference type="Pfam" id="PF01569">
    <property type="entry name" value="PAP2"/>
    <property type="match status" value="1"/>
</dbReference>
<feature type="transmembrane region" description="Helical" evidence="2">
    <location>
        <begin position="223"/>
        <end position="243"/>
    </location>
</feature>
<feature type="region of interest" description="Disordered" evidence="1">
    <location>
        <begin position="1"/>
        <end position="64"/>
    </location>
</feature>
<keyword evidence="2" id="KW-0812">Transmembrane</keyword>
<feature type="compositionally biased region" description="Pro residues" evidence="1">
    <location>
        <begin position="293"/>
        <end position="316"/>
    </location>
</feature>
<comment type="caution">
    <text evidence="5">The sequence shown here is derived from an EMBL/GenBank/DDBJ whole genome shotgun (WGS) entry which is preliminary data.</text>
</comment>
<accession>A0A3N4RQD1</accession>
<feature type="compositionally biased region" description="Polar residues" evidence="1">
    <location>
        <begin position="340"/>
        <end position="354"/>
    </location>
</feature>
<accession>A0A8G1UJV8</accession>
<feature type="compositionally biased region" description="Polar residues" evidence="1">
    <location>
        <begin position="323"/>
        <end position="332"/>
    </location>
</feature>
<dbReference type="Proteomes" id="UP000267408">
    <property type="component" value="Unassembled WGS sequence"/>
</dbReference>
<evidence type="ECO:0000313" key="7">
    <source>
        <dbReference type="Proteomes" id="UP000267408"/>
    </source>
</evidence>
<dbReference type="AlphaFoldDB" id="A0A3N4RQD1"/>
<dbReference type="InterPro" id="IPR036938">
    <property type="entry name" value="PAP2/HPO_sf"/>
</dbReference>
<evidence type="ECO:0000256" key="1">
    <source>
        <dbReference type="SAM" id="MobiDB-lite"/>
    </source>
</evidence>
<feature type="region of interest" description="Disordered" evidence="1">
    <location>
        <begin position="290"/>
        <end position="370"/>
    </location>
</feature>
<feature type="transmembrane region" description="Helical" evidence="2">
    <location>
        <begin position="74"/>
        <end position="93"/>
    </location>
</feature>
<name>A0A3N4RQD1_9ACTN</name>
<feature type="compositionally biased region" description="Basic residues" evidence="1">
    <location>
        <begin position="1"/>
        <end position="10"/>
    </location>
</feature>
<dbReference type="EMBL" id="RJVJ01000001">
    <property type="protein sequence ID" value="ROR45210.1"/>
    <property type="molecule type" value="Genomic_DNA"/>
</dbReference>
<dbReference type="SUPFAM" id="SSF48317">
    <property type="entry name" value="Acid phosphatase/Vanadium-dependent haloperoxidase"/>
    <property type="match status" value="1"/>
</dbReference>
<organism evidence="5 6">
    <name type="scientific">Kitasatospora cineracea</name>
    <dbReference type="NCBI Taxonomy" id="88074"/>
    <lineage>
        <taxon>Bacteria</taxon>
        <taxon>Bacillati</taxon>
        <taxon>Actinomycetota</taxon>
        <taxon>Actinomycetes</taxon>
        <taxon>Kitasatosporales</taxon>
        <taxon>Streptomycetaceae</taxon>
        <taxon>Kitasatospora</taxon>
    </lineage>
</organism>
<sequence>MEKPGTTRHQRVTDPPNSPEGSGATGNVEAVPAKPESPERQISTAPRAVPVRSGHDPHTGTTESALPSISRRHALLFGLVGVLYLLVVLAILYDSPLVDLDWSLQLLRPYRRWPDALPYLDIWVIAGQRGPTAIAACLWLGWRCYRSHSARPLLVMGMALLLLNVTVGGVKILTGRLGPHYAHYVGSPELFSGGSIFPSGHTANAVVTWGVLAYLATRWRRTGTVLAGLTAASIGLTTVYLGTHWISDVFAGWAAGALVLLSLPLAEPAVAALDRRVLAAWHREGRFARPAAVPRPRPTASPLPQPWPSHPLPARPQPAQARSTTPSHTVRLSRSERYSMVSSASGASTRTVRQPRSAASARAGSTGSPG</sequence>
<dbReference type="Proteomes" id="UP000266906">
    <property type="component" value="Unassembled WGS sequence"/>
</dbReference>
<gene>
    <name evidence="5" type="ORF">EDD38_3914</name>
    <name evidence="4" type="ORF">EDD39_3427</name>
</gene>
<feature type="transmembrane region" description="Helical" evidence="2">
    <location>
        <begin position="249"/>
        <end position="266"/>
    </location>
</feature>